<organism evidence="2 3">
    <name type="scientific">Citrullus colocynthis</name>
    <name type="common">colocynth</name>
    <dbReference type="NCBI Taxonomy" id="252529"/>
    <lineage>
        <taxon>Eukaryota</taxon>
        <taxon>Viridiplantae</taxon>
        <taxon>Streptophyta</taxon>
        <taxon>Embryophyta</taxon>
        <taxon>Tracheophyta</taxon>
        <taxon>Spermatophyta</taxon>
        <taxon>Magnoliopsida</taxon>
        <taxon>eudicotyledons</taxon>
        <taxon>Gunneridae</taxon>
        <taxon>Pentapetalae</taxon>
        <taxon>rosids</taxon>
        <taxon>fabids</taxon>
        <taxon>Cucurbitales</taxon>
        <taxon>Cucurbitaceae</taxon>
        <taxon>Benincaseae</taxon>
        <taxon>Citrullus</taxon>
    </lineage>
</organism>
<dbReference type="Proteomes" id="UP001642487">
    <property type="component" value="Chromosome 8"/>
</dbReference>
<protein>
    <submittedName>
        <fullName evidence="2">Uncharacterized protein</fullName>
    </submittedName>
</protein>
<evidence type="ECO:0000313" key="2">
    <source>
        <dbReference type="EMBL" id="CAK9326892.1"/>
    </source>
</evidence>
<gene>
    <name evidence="2" type="ORF">CITCOLO1_LOCUS19255</name>
</gene>
<evidence type="ECO:0000256" key="1">
    <source>
        <dbReference type="SAM" id="MobiDB-lite"/>
    </source>
</evidence>
<proteinExistence type="predicted"/>
<accession>A0ABP0Z438</accession>
<sequence length="161" mass="18347">MSPHRQKSYPWQVIHQSGIRNPNVASGVDHNGFAMGLQSNPVNHLAIVLEEKRRPQGIGTYFPRTNTCRGRQSQAKGRSQGQMTGTQLQRQDRSNQLSATPQNSAYIREAAMNFWKLNFQFLVMAKRDHQVHHPCLTFQDGKPRMETMIPGPTMNLKRATH</sequence>
<feature type="compositionally biased region" description="Polar residues" evidence="1">
    <location>
        <begin position="63"/>
        <end position="99"/>
    </location>
</feature>
<dbReference type="EMBL" id="OZ021742">
    <property type="protein sequence ID" value="CAK9326892.1"/>
    <property type="molecule type" value="Genomic_DNA"/>
</dbReference>
<feature type="region of interest" description="Disordered" evidence="1">
    <location>
        <begin position="58"/>
        <end position="99"/>
    </location>
</feature>
<name>A0ABP0Z438_9ROSI</name>
<evidence type="ECO:0000313" key="3">
    <source>
        <dbReference type="Proteomes" id="UP001642487"/>
    </source>
</evidence>
<reference evidence="2 3" key="1">
    <citation type="submission" date="2024-03" db="EMBL/GenBank/DDBJ databases">
        <authorList>
            <person name="Gkanogiannis A."/>
            <person name="Becerra Lopez-Lavalle L."/>
        </authorList>
    </citation>
    <scope>NUCLEOTIDE SEQUENCE [LARGE SCALE GENOMIC DNA]</scope>
</reference>
<keyword evidence="3" id="KW-1185">Reference proteome</keyword>